<evidence type="ECO:0008006" key="4">
    <source>
        <dbReference type="Google" id="ProtNLM"/>
    </source>
</evidence>
<evidence type="ECO:0000313" key="2">
    <source>
        <dbReference type="EMBL" id="AXI78073.1"/>
    </source>
</evidence>
<dbReference type="RefSeq" id="WP_111489992.1">
    <property type="nucleotide sequence ID" value="NZ_CP031264.1"/>
</dbReference>
<reference evidence="3" key="1">
    <citation type="submission" date="2018-07" db="EMBL/GenBank/DDBJ databases">
        <title>Streptacidiphilus bronchialis DSM 106435 chromosome.</title>
        <authorList>
            <person name="Batra D."/>
            <person name="Gulvik C.A."/>
        </authorList>
    </citation>
    <scope>NUCLEOTIDE SEQUENCE [LARGE SCALE GENOMIC DNA]</scope>
    <source>
        <strain evidence="3">DSM 106435</strain>
    </source>
</reference>
<accession>A0A345SWG8</accession>
<dbReference type="AlphaFoldDB" id="A0A345SWG8"/>
<feature type="signal peptide" evidence="1">
    <location>
        <begin position="1"/>
        <end position="26"/>
    </location>
</feature>
<dbReference type="Gene3D" id="2.50.20.20">
    <property type="match status" value="1"/>
</dbReference>
<name>A0A345SWG8_9ACTN</name>
<protein>
    <recommendedName>
        <fullName evidence="4">Lipoprotein</fullName>
    </recommendedName>
</protein>
<dbReference type="KEGG" id="stri:C7M71_012090"/>
<dbReference type="InterPro" id="IPR029046">
    <property type="entry name" value="LolA/LolB/LppX"/>
</dbReference>
<organism evidence="2 3">
    <name type="scientific">Peterkaempfera bronchialis</name>
    <dbReference type="NCBI Taxonomy" id="2126346"/>
    <lineage>
        <taxon>Bacteria</taxon>
        <taxon>Bacillati</taxon>
        <taxon>Actinomycetota</taxon>
        <taxon>Actinomycetes</taxon>
        <taxon>Kitasatosporales</taxon>
        <taxon>Streptomycetaceae</taxon>
        <taxon>Peterkaempfera</taxon>
    </lineage>
</organism>
<sequence>MQQRRLRAAGTVAVLAAAACSPAAGAGSPKTAEPAPAAVLDLVGRNAAAAGTARVSMTMRIPGISGAFTVDGVMGWGDQIGMDIQYGGNEAMKGLDPDGSVHAVAKGATIYYELHGPAISRFGGKHWMRMDLSAGTGAQGGGATEAQLYQDPSAVAKALTASGDLREVGKETVAAAETTRYSGSVPVAKLVAAGSGLTAQQRKRLLRALQAAGIGDTAVDLWVDAEQLPVRVVRTTPTEQGTMTVTTDFADYGTPLKVTVPPASDTADLVDLMKKLKAQG</sequence>
<gene>
    <name evidence="2" type="ORF">C7M71_012090</name>
</gene>
<dbReference type="SUPFAM" id="SSF89392">
    <property type="entry name" value="Prokaryotic lipoproteins and lipoprotein localization factors"/>
    <property type="match status" value="1"/>
</dbReference>
<keyword evidence="1" id="KW-0732">Signal</keyword>
<dbReference type="Proteomes" id="UP000249340">
    <property type="component" value="Chromosome"/>
</dbReference>
<keyword evidence="3" id="KW-1185">Reference proteome</keyword>
<proteinExistence type="predicted"/>
<dbReference type="OrthoDB" id="3369896at2"/>
<feature type="chain" id="PRO_5038436994" description="Lipoprotein" evidence="1">
    <location>
        <begin position="27"/>
        <end position="280"/>
    </location>
</feature>
<evidence type="ECO:0000256" key="1">
    <source>
        <dbReference type="SAM" id="SignalP"/>
    </source>
</evidence>
<dbReference type="EMBL" id="CP031264">
    <property type="protein sequence ID" value="AXI78073.1"/>
    <property type="molecule type" value="Genomic_DNA"/>
</dbReference>
<dbReference type="PROSITE" id="PS51257">
    <property type="entry name" value="PROKAR_LIPOPROTEIN"/>
    <property type="match status" value="1"/>
</dbReference>
<evidence type="ECO:0000313" key="3">
    <source>
        <dbReference type="Proteomes" id="UP000249340"/>
    </source>
</evidence>